<feature type="transmembrane region" description="Helical" evidence="5">
    <location>
        <begin position="204"/>
        <end position="224"/>
    </location>
</feature>
<feature type="transmembrane region" description="Helical" evidence="5">
    <location>
        <begin position="69"/>
        <end position="91"/>
    </location>
</feature>
<keyword evidence="5" id="KW-0472">Membrane</keyword>
<evidence type="ECO:0000256" key="2">
    <source>
        <dbReference type="ARBA" id="ARBA00012528"/>
    </source>
</evidence>
<evidence type="ECO:0000313" key="8">
    <source>
        <dbReference type="Proteomes" id="UP000243053"/>
    </source>
</evidence>
<proteinExistence type="predicted"/>
<accession>A0A1Y5EJH7</accession>
<dbReference type="InterPro" id="IPR029787">
    <property type="entry name" value="Nucleotide_cyclase"/>
</dbReference>
<dbReference type="SUPFAM" id="SSF55073">
    <property type="entry name" value="Nucleotide cyclase"/>
    <property type="match status" value="1"/>
</dbReference>
<evidence type="ECO:0000256" key="1">
    <source>
        <dbReference type="ARBA" id="ARBA00001946"/>
    </source>
</evidence>
<dbReference type="InterPro" id="IPR050469">
    <property type="entry name" value="Diguanylate_Cyclase"/>
</dbReference>
<dbReference type="GO" id="GO:0052621">
    <property type="term" value="F:diguanylate cyclase activity"/>
    <property type="evidence" value="ECO:0007669"/>
    <property type="project" value="UniProtKB-EC"/>
</dbReference>
<feature type="transmembrane region" description="Helical" evidence="5">
    <location>
        <begin position="97"/>
        <end position="116"/>
    </location>
</feature>
<evidence type="ECO:0000313" key="7">
    <source>
        <dbReference type="EMBL" id="OUR82580.1"/>
    </source>
</evidence>
<protein>
    <recommendedName>
        <fullName evidence="2">diguanylate cyclase</fullName>
        <ecNumber evidence="2">2.7.7.65</ecNumber>
    </recommendedName>
</protein>
<feature type="transmembrane region" description="Helical" evidence="5">
    <location>
        <begin position="128"/>
        <end position="147"/>
    </location>
</feature>
<dbReference type="EMBL" id="MAAF01000039">
    <property type="protein sequence ID" value="OUR82580.1"/>
    <property type="molecule type" value="Genomic_DNA"/>
</dbReference>
<dbReference type="Gene3D" id="3.30.70.270">
    <property type="match status" value="1"/>
</dbReference>
<dbReference type="SMART" id="SM00267">
    <property type="entry name" value="GGDEF"/>
    <property type="match status" value="1"/>
</dbReference>
<dbReference type="EC" id="2.7.7.65" evidence="2"/>
<dbReference type="InterPro" id="IPR000160">
    <property type="entry name" value="GGDEF_dom"/>
</dbReference>
<keyword evidence="5" id="KW-0812">Transmembrane</keyword>
<evidence type="ECO:0000256" key="4">
    <source>
        <dbReference type="SAM" id="MobiDB-lite"/>
    </source>
</evidence>
<comment type="cofactor">
    <cofactor evidence="1">
        <name>Mg(2+)</name>
        <dbReference type="ChEBI" id="CHEBI:18420"/>
    </cofactor>
</comment>
<dbReference type="PANTHER" id="PTHR45138:SF9">
    <property type="entry name" value="DIGUANYLATE CYCLASE DGCM-RELATED"/>
    <property type="match status" value="1"/>
</dbReference>
<dbReference type="Proteomes" id="UP000243053">
    <property type="component" value="Unassembled WGS sequence"/>
</dbReference>
<dbReference type="CDD" id="cd01949">
    <property type="entry name" value="GGDEF"/>
    <property type="match status" value="1"/>
</dbReference>
<gene>
    <name evidence="7" type="ORF">A9Q75_05825</name>
</gene>
<dbReference type="AlphaFoldDB" id="A0A1Y5EJH7"/>
<comment type="caution">
    <text evidence="7">The sequence shown here is derived from an EMBL/GenBank/DDBJ whole genome shotgun (WGS) entry which is preliminary data.</text>
</comment>
<feature type="transmembrane region" description="Helical" evidence="5">
    <location>
        <begin position="159"/>
        <end position="192"/>
    </location>
</feature>
<dbReference type="Pfam" id="PF00990">
    <property type="entry name" value="GGDEF"/>
    <property type="match status" value="1"/>
</dbReference>
<dbReference type="PANTHER" id="PTHR45138">
    <property type="entry name" value="REGULATORY COMPONENTS OF SENSORY TRANSDUCTION SYSTEM"/>
    <property type="match status" value="1"/>
</dbReference>
<feature type="region of interest" description="Disordered" evidence="4">
    <location>
        <begin position="1"/>
        <end position="28"/>
    </location>
</feature>
<evidence type="ECO:0000256" key="3">
    <source>
        <dbReference type="ARBA" id="ARBA00034247"/>
    </source>
</evidence>
<dbReference type="FunFam" id="3.30.70.270:FF:000001">
    <property type="entry name" value="Diguanylate cyclase domain protein"/>
    <property type="match status" value="1"/>
</dbReference>
<reference evidence="8" key="1">
    <citation type="journal article" date="2017" name="Proc. Natl. Acad. Sci. U.S.A.">
        <title>Simulation of Deepwater Horizon oil plume reveals substrate specialization within a complex community of hydrocarbon degraders.</title>
        <authorList>
            <person name="Hu P."/>
            <person name="Dubinsky E.A."/>
            <person name="Probst A.J."/>
            <person name="Wang J."/>
            <person name="Sieber C.M.K."/>
            <person name="Tom L.M."/>
            <person name="Gardinali P."/>
            <person name="Banfield J.F."/>
            <person name="Atlas R.M."/>
            <person name="Andersen G.L."/>
        </authorList>
    </citation>
    <scope>NUCLEOTIDE SEQUENCE [LARGE SCALE GENOMIC DNA]</scope>
</reference>
<name>A0A1Y5EJH7_COLPS</name>
<dbReference type="InterPro" id="IPR043128">
    <property type="entry name" value="Rev_trsase/Diguanyl_cyclase"/>
</dbReference>
<dbReference type="NCBIfam" id="TIGR00254">
    <property type="entry name" value="GGDEF"/>
    <property type="match status" value="1"/>
</dbReference>
<dbReference type="PROSITE" id="PS50887">
    <property type="entry name" value="GGDEF"/>
    <property type="match status" value="1"/>
</dbReference>
<keyword evidence="5" id="KW-1133">Transmembrane helix</keyword>
<feature type="compositionally biased region" description="Basic and acidic residues" evidence="4">
    <location>
        <begin position="9"/>
        <end position="24"/>
    </location>
</feature>
<feature type="domain" description="GGDEF" evidence="6">
    <location>
        <begin position="265"/>
        <end position="398"/>
    </location>
</feature>
<evidence type="ECO:0000259" key="6">
    <source>
        <dbReference type="PROSITE" id="PS50887"/>
    </source>
</evidence>
<organism evidence="7 8">
    <name type="scientific">Colwellia psychrerythraea</name>
    <name type="common">Vibrio psychroerythus</name>
    <dbReference type="NCBI Taxonomy" id="28229"/>
    <lineage>
        <taxon>Bacteria</taxon>
        <taxon>Pseudomonadati</taxon>
        <taxon>Pseudomonadota</taxon>
        <taxon>Gammaproteobacteria</taxon>
        <taxon>Alteromonadales</taxon>
        <taxon>Colwelliaceae</taxon>
        <taxon>Colwellia</taxon>
    </lineage>
</organism>
<sequence>MEPIVKRPNNKDQGNKSPSSDERRKRSKDSTLFNSYFTVDRHALSDLISTKLHSDDFIATRTSYITIRLWFMCIFFALSVPIFSGFDFVLFPNAEALALLVARIVLSLSLFSLAYLLKVRALVNTVRLVMPLAFLSPMIFYVASMMIVSDLPKDEIPSIFAMLPYFILAMLGLFPLTISGGVIVVVCILIPFASYEIFFVDQSIWLLVNSIWLFLLFAGISLWLQVGQLSMLMKLYRESTVDPLTKLINRRVLLRLAQRSNEGQQVYSLIMFDLDRFKRINDNHGHAVGDKVLVNVAKVIQEELRTTDIVARFGGEEFVAVLPNIELSDAKNIANRVALSISRQSVILDDNAELKVTSSVGVTQRRQGETLDETLKRADDLLYFAKNNGRDQVICDDDFSQAIQI</sequence>
<evidence type="ECO:0000256" key="5">
    <source>
        <dbReference type="SAM" id="Phobius"/>
    </source>
</evidence>
<comment type="catalytic activity">
    <reaction evidence="3">
        <text>2 GTP = 3',3'-c-di-GMP + 2 diphosphate</text>
        <dbReference type="Rhea" id="RHEA:24898"/>
        <dbReference type="ChEBI" id="CHEBI:33019"/>
        <dbReference type="ChEBI" id="CHEBI:37565"/>
        <dbReference type="ChEBI" id="CHEBI:58805"/>
        <dbReference type="EC" id="2.7.7.65"/>
    </reaction>
</comment>